<dbReference type="Proteomes" id="UP001321861">
    <property type="component" value="Chromosome"/>
</dbReference>
<reference evidence="3 4" key="1">
    <citation type="journal article" date="2023" name="Microbiol. Spectr.">
        <title>Symbiosis of Carpenter Bees with Uncharacterized Lactic Acid Bacteria Showing NAD Auxotrophy.</title>
        <authorList>
            <person name="Kawasaki S."/>
            <person name="Ozawa K."/>
            <person name="Mori T."/>
            <person name="Yamamoto A."/>
            <person name="Ito M."/>
            <person name="Ohkuma M."/>
            <person name="Sakamoto M."/>
            <person name="Matsutani M."/>
        </authorList>
    </citation>
    <scope>NUCLEOTIDE SEQUENCE [LARGE SCALE GENOMIC DNA]</scope>
    <source>
        <strain evidence="3 4">XA3</strain>
    </source>
</reference>
<keyword evidence="4" id="KW-1185">Reference proteome</keyword>
<gene>
    <name evidence="3" type="ORF">XA3_13030</name>
</gene>
<evidence type="ECO:0000256" key="1">
    <source>
        <dbReference type="SAM" id="MobiDB-lite"/>
    </source>
</evidence>
<accession>A0AAU9DDG5</accession>
<feature type="region of interest" description="Disordered" evidence="1">
    <location>
        <begin position="50"/>
        <end position="75"/>
    </location>
</feature>
<evidence type="ECO:0000313" key="3">
    <source>
        <dbReference type="EMBL" id="BDR58862.1"/>
    </source>
</evidence>
<proteinExistence type="predicted"/>
<keyword evidence="2" id="KW-0472">Membrane</keyword>
<organism evidence="3 4">
    <name type="scientific">Xylocopilactobacillus apicola</name>
    <dbReference type="NCBI Taxonomy" id="2932184"/>
    <lineage>
        <taxon>Bacteria</taxon>
        <taxon>Bacillati</taxon>
        <taxon>Bacillota</taxon>
        <taxon>Bacilli</taxon>
        <taxon>Lactobacillales</taxon>
        <taxon>Lactobacillaceae</taxon>
        <taxon>Xylocopilactobacillus</taxon>
    </lineage>
</organism>
<dbReference type="RefSeq" id="WP_317634690.1">
    <property type="nucleotide sequence ID" value="NZ_AP026802.1"/>
</dbReference>
<name>A0AAU9DDG5_9LACO</name>
<sequence>MEKSNTKKNWLWAIVGVLIFAAALFIVIKLTEPKKPATMTYTTVDGETKTVSSDADVPASEIKEIHTGNTSPFNK</sequence>
<dbReference type="KEGG" id="xap:XA3_13030"/>
<evidence type="ECO:0000313" key="4">
    <source>
        <dbReference type="Proteomes" id="UP001321861"/>
    </source>
</evidence>
<protein>
    <submittedName>
        <fullName evidence="3">Uncharacterized protein</fullName>
    </submittedName>
</protein>
<feature type="transmembrane region" description="Helical" evidence="2">
    <location>
        <begin position="12"/>
        <end position="31"/>
    </location>
</feature>
<dbReference type="AlphaFoldDB" id="A0AAU9DDG5"/>
<keyword evidence="2" id="KW-1133">Transmembrane helix</keyword>
<evidence type="ECO:0000256" key="2">
    <source>
        <dbReference type="SAM" id="Phobius"/>
    </source>
</evidence>
<keyword evidence="2" id="KW-0812">Transmembrane</keyword>
<dbReference type="EMBL" id="AP026802">
    <property type="protein sequence ID" value="BDR58862.1"/>
    <property type="molecule type" value="Genomic_DNA"/>
</dbReference>